<evidence type="ECO:0000259" key="5">
    <source>
        <dbReference type="PROSITE" id="PS51078"/>
    </source>
</evidence>
<protein>
    <submittedName>
        <fullName evidence="6">DNA-binding transcriptional regulator KdgR</fullName>
    </submittedName>
</protein>
<dbReference type="InterPro" id="IPR029016">
    <property type="entry name" value="GAF-like_dom_sf"/>
</dbReference>
<dbReference type="Gene3D" id="3.30.450.40">
    <property type="match status" value="1"/>
</dbReference>
<dbReference type="SMART" id="SM00346">
    <property type="entry name" value="HTH_ICLR"/>
    <property type="match status" value="1"/>
</dbReference>
<accession>A0A5K7Z9N4</accession>
<evidence type="ECO:0000256" key="3">
    <source>
        <dbReference type="ARBA" id="ARBA00023163"/>
    </source>
</evidence>
<dbReference type="SUPFAM" id="SSF46785">
    <property type="entry name" value="Winged helix' DNA-binding domain"/>
    <property type="match status" value="1"/>
</dbReference>
<dbReference type="Proteomes" id="UP000427769">
    <property type="component" value="Chromosome"/>
</dbReference>
<dbReference type="AlphaFoldDB" id="A0A5K7Z9N4"/>
<dbReference type="EMBL" id="AP021875">
    <property type="protein sequence ID" value="BBO73197.1"/>
    <property type="molecule type" value="Genomic_DNA"/>
</dbReference>
<reference evidence="6 7" key="1">
    <citation type="submission" date="2019-11" db="EMBL/GenBank/DDBJ databases">
        <title>Comparative genomics of hydrocarbon-degrading Desulfosarcina strains.</title>
        <authorList>
            <person name="Watanabe M."/>
            <person name="Kojima H."/>
            <person name="Fukui M."/>
        </authorList>
    </citation>
    <scope>NUCLEOTIDE SEQUENCE [LARGE SCALE GENOMIC DNA]</scope>
    <source>
        <strain evidence="6 7">PP31</strain>
    </source>
</reference>
<dbReference type="InterPro" id="IPR036390">
    <property type="entry name" value="WH_DNA-bd_sf"/>
</dbReference>
<dbReference type="InterPro" id="IPR050707">
    <property type="entry name" value="HTH_MetabolicPath_Reg"/>
</dbReference>
<dbReference type="GO" id="GO:0003700">
    <property type="term" value="F:DNA-binding transcription factor activity"/>
    <property type="evidence" value="ECO:0007669"/>
    <property type="project" value="TreeGrafter"/>
</dbReference>
<dbReference type="PROSITE" id="PS51077">
    <property type="entry name" value="HTH_ICLR"/>
    <property type="match status" value="1"/>
</dbReference>
<organism evidence="6 7">
    <name type="scientific">Desulfosarcina widdelii</name>
    <dbReference type="NCBI Taxonomy" id="947919"/>
    <lineage>
        <taxon>Bacteria</taxon>
        <taxon>Pseudomonadati</taxon>
        <taxon>Thermodesulfobacteriota</taxon>
        <taxon>Desulfobacteria</taxon>
        <taxon>Desulfobacterales</taxon>
        <taxon>Desulfosarcinaceae</taxon>
        <taxon>Desulfosarcina</taxon>
    </lineage>
</organism>
<dbReference type="InterPro" id="IPR005471">
    <property type="entry name" value="Tscrpt_reg_IclR_N"/>
</dbReference>
<feature type="domain" description="IclR-ED" evidence="5">
    <location>
        <begin position="74"/>
        <end position="257"/>
    </location>
</feature>
<dbReference type="Pfam" id="PF01614">
    <property type="entry name" value="IclR_C"/>
    <property type="match status" value="1"/>
</dbReference>
<name>A0A5K7Z9N4_9BACT</name>
<feature type="domain" description="HTH iclR-type" evidence="4">
    <location>
        <begin position="13"/>
        <end position="73"/>
    </location>
</feature>
<keyword evidence="1" id="KW-0805">Transcription regulation</keyword>
<dbReference type="InterPro" id="IPR036388">
    <property type="entry name" value="WH-like_DNA-bd_sf"/>
</dbReference>
<dbReference type="Pfam" id="PF09339">
    <property type="entry name" value="HTH_IclR"/>
    <property type="match status" value="1"/>
</dbReference>
<dbReference type="Gene3D" id="1.10.10.10">
    <property type="entry name" value="Winged helix-like DNA-binding domain superfamily/Winged helix DNA-binding domain"/>
    <property type="match status" value="1"/>
</dbReference>
<dbReference type="OrthoDB" id="5416964at2"/>
<keyword evidence="3" id="KW-0804">Transcription</keyword>
<evidence type="ECO:0000313" key="6">
    <source>
        <dbReference type="EMBL" id="BBO73197.1"/>
    </source>
</evidence>
<dbReference type="PANTHER" id="PTHR30136:SF35">
    <property type="entry name" value="HTH-TYPE TRANSCRIPTIONAL REGULATOR RV1719"/>
    <property type="match status" value="1"/>
</dbReference>
<keyword evidence="7" id="KW-1185">Reference proteome</keyword>
<proteinExistence type="predicted"/>
<dbReference type="PROSITE" id="PS51078">
    <property type="entry name" value="ICLR_ED"/>
    <property type="match status" value="1"/>
</dbReference>
<dbReference type="KEGG" id="dwd:DSCW_06140"/>
<sequence>MLNRREGKPYYMISSLARGLRMIELLAENGQLTASESARMMGSSRSVAHRFLATLHKLGYVRQDERARYALSMKLFELGSRVINHSEIFTTARPFMQRLVQSHGETVSLSILDGQDMVIIDTLTGRKLFNYHSTVGSRTSASSHAMGKVILAFRNREDQEVYADAVHLDSCLPCTTNDSGAFLSELDGIRRDGYATDDEKWAVGIRCVAAPVFNHTNEPAYSIGVFGPTNRMTSVVISKLSFDLIQSCRVISKKLGSSRD</sequence>
<dbReference type="PANTHER" id="PTHR30136">
    <property type="entry name" value="HELIX-TURN-HELIX TRANSCRIPTIONAL REGULATOR, ICLR FAMILY"/>
    <property type="match status" value="1"/>
</dbReference>
<evidence type="ECO:0000313" key="7">
    <source>
        <dbReference type="Proteomes" id="UP000427769"/>
    </source>
</evidence>
<keyword evidence="2 6" id="KW-0238">DNA-binding</keyword>
<dbReference type="SUPFAM" id="SSF55781">
    <property type="entry name" value="GAF domain-like"/>
    <property type="match status" value="1"/>
</dbReference>
<evidence type="ECO:0000259" key="4">
    <source>
        <dbReference type="PROSITE" id="PS51077"/>
    </source>
</evidence>
<dbReference type="GO" id="GO:0003677">
    <property type="term" value="F:DNA binding"/>
    <property type="evidence" value="ECO:0007669"/>
    <property type="project" value="UniProtKB-KW"/>
</dbReference>
<evidence type="ECO:0000256" key="2">
    <source>
        <dbReference type="ARBA" id="ARBA00023125"/>
    </source>
</evidence>
<dbReference type="GO" id="GO:0045892">
    <property type="term" value="P:negative regulation of DNA-templated transcription"/>
    <property type="evidence" value="ECO:0007669"/>
    <property type="project" value="TreeGrafter"/>
</dbReference>
<dbReference type="InterPro" id="IPR014757">
    <property type="entry name" value="Tscrpt_reg_IclR_C"/>
</dbReference>
<evidence type="ECO:0000256" key="1">
    <source>
        <dbReference type="ARBA" id="ARBA00023015"/>
    </source>
</evidence>
<gene>
    <name evidence="6" type="ORF">DSCW_06140</name>
</gene>